<sequence>MSASQTLIRNFSSSSSRLFKSAVGGFNQLPCRNCQWFSSVPDFSPPFPADADSSSQVEALVVRVIEDAVHGVIVSRSTPTWLPLVPGASYWVPPKRRDYGVAQLLRSLRNAHLHDVHHDHLFSLITSRRSWPSSDFYLRQSTSDSPDESEAEAEEELSSEDLEC</sequence>
<dbReference type="EMBL" id="OX459124">
    <property type="protein sequence ID" value="CAI9114572.1"/>
    <property type="molecule type" value="Genomic_DNA"/>
</dbReference>
<evidence type="ECO:0000313" key="3">
    <source>
        <dbReference type="Proteomes" id="UP001161247"/>
    </source>
</evidence>
<protein>
    <submittedName>
        <fullName evidence="2">OLC1v1015324C1</fullName>
    </submittedName>
</protein>
<feature type="region of interest" description="Disordered" evidence="1">
    <location>
        <begin position="138"/>
        <end position="164"/>
    </location>
</feature>
<keyword evidence="3" id="KW-1185">Reference proteome</keyword>
<gene>
    <name evidence="2" type="ORF">OLC1_LOCUS21281</name>
</gene>
<accession>A0AAV1E566</accession>
<dbReference type="AlphaFoldDB" id="A0AAV1E566"/>
<evidence type="ECO:0000256" key="1">
    <source>
        <dbReference type="SAM" id="MobiDB-lite"/>
    </source>
</evidence>
<evidence type="ECO:0000313" key="2">
    <source>
        <dbReference type="EMBL" id="CAI9114572.1"/>
    </source>
</evidence>
<name>A0AAV1E566_OLDCO</name>
<dbReference type="PANTHER" id="PTHR33972">
    <property type="entry name" value="EXPRESSED PROTEIN"/>
    <property type="match status" value="1"/>
</dbReference>
<proteinExistence type="predicted"/>
<dbReference type="Proteomes" id="UP001161247">
    <property type="component" value="Chromosome 7"/>
</dbReference>
<reference evidence="2" key="1">
    <citation type="submission" date="2023-03" db="EMBL/GenBank/DDBJ databases">
        <authorList>
            <person name="Julca I."/>
        </authorList>
    </citation>
    <scope>NUCLEOTIDE SEQUENCE</scope>
</reference>
<organism evidence="2 3">
    <name type="scientific">Oldenlandia corymbosa var. corymbosa</name>
    <dbReference type="NCBI Taxonomy" id="529605"/>
    <lineage>
        <taxon>Eukaryota</taxon>
        <taxon>Viridiplantae</taxon>
        <taxon>Streptophyta</taxon>
        <taxon>Embryophyta</taxon>
        <taxon>Tracheophyta</taxon>
        <taxon>Spermatophyta</taxon>
        <taxon>Magnoliopsida</taxon>
        <taxon>eudicotyledons</taxon>
        <taxon>Gunneridae</taxon>
        <taxon>Pentapetalae</taxon>
        <taxon>asterids</taxon>
        <taxon>lamiids</taxon>
        <taxon>Gentianales</taxon>
        <taxon>Rubiaceae</taxon>
        <taxon>Rubioideae</taxon>
        <taxon>Spermacoceae</taxon>
        <taxon>Hedyotis-Oldenlandia complex</taxon>
        <taxon>Oldenlandia</taxon>
    </lineage>
</organism>
<dbReference type="PANTHER" id="PTHR33972:SF2">
    <property type="entry name" value="OS04G0606700 PROTEIN"/>
    <property type="match status" value="1"/>
</dbReference>
<feature type="compositionally biased region" description="Acidic residues" evidence="1">
    <location>
        <begin position="145"/>
        <end position="164"/>
    </location>
</feature>